<proteinExistence type="predicted"/>
<organism evidence="1 2">
    <name type="scientific">Sphingopyxis flava</name>
    <dbReference type="NCBI Taxonomy" id="1507287"/>
    <lineage>
        <taxon>Bacteria</taxon>
        <taxon>Pseudomonadati</taxon>
        <taxon>Pseudomonadota</taxon>
        <taxon>Alphaproteobacteria</taxon>
        <taxon>Sphingomonadales</taxon>
        <taxon>Sphingomonadaceae</taxon>
        <taxon>Sphingopyxis</taxon>
    </lineage>
</organism>
<evidence type="ECO:0000313" key="1">
    <source>
        <dbReference type="EMBL" id="SKB62731.1"/>
    </source>
</evidence>
<evidence type="ECO:0000313" key="2">
    <source>
        <dbReference type="Proteomes" id="UP000190044"/>
    </source>
</evidence>
<dbReference type="EMBL" id="FUYP01000011">
    <property type="protein sequence ID" value="SKB62731.1"/>
    <property type="molecule type" value="Genomic_DNA"/>
</dbReference>
<gene>
    <name evidence="1" type="ORF">SAMN06295937_1011101</name>
</gene>
<reference evidence="2" key="1">
    <citation type="submission" date="2017-02" db="EMBL/GenBank/DDBJ databases">
        <authorList>
            <person name="Varghese N."/>
            <person name="Submissions S."/>
        </authorList>
    </citation>
    <scope>NUCLEOTIDE SEQUENCE [LARGE SCALE GENOMIC DNA]</scope>
    <source>
        <strain evidence="2">R11H</strain>
    </source>
</reference>
<dbReference type="OrthoDB" id="1551172at2"/>
<sequence>MIELGKTYLNTEGQSVRYVICARVGSLDDDTGHEPLLFWNNEDGFGALATATVFTEEEAQSYALPIADDQPEWVELPPYVKEL</sequence>
<keyword evidence="2" id="KW-1185">Reference proteome</keyword>
<dbReference type="AlphaFoldDB" id="A0A1T5CTT7"/>
<protein>
    <submittedName>
        <fullName evidence="1">Uncharacterized protein</fullName>
    </submittedName>
</protein>
<dbReference type="Proteomes" id="UP000190044">
    <property type="component" value="Unassembled WGS sequence"/>
</dbReference>
<accession>A0A1T5CTT7</accession>
<dbReference type="RefSeq" id="WP_079638706.1">
    <property type="nucleotide sequence ID" value="NZ_FUYP01000011.1"/>
</dbReference>
<name>A0A1T5CTT7_9SPHN</name>